<evidence type="ECO:0000313" key="3">
    <source>
        <dbReference type="Proteomes" id="UP000193017"/>
    </source>
</evidence>
<dbReference type="AlphaFoldDB" id="A0A1W6CUC2"/>
<evidence type="ECO:0000256" key="1">
    <source>
        <dbReference type="SAM" id="MobiDB-lite"/>
    </source>
</evidence>
<evidence type="ECO:0000313" key="2">
    <source>
        <dbReference type="EMBL" id="ARJ68454.1"/>
    </source>
</evidence>
<feature type="region of interest" description="Disordered" evidence="1">
    <location>
        <begin position="1"/>
        <end position="62"/>
    </location>
</feature>
<reference evidence="2 3" key="1">
    <citation type="submission" date="2017-03" db="EMBL/GenBank/DDBJ databases">
        <title>Genome sequence of Paracoccus contaminans isolated from a water microcosm.</title>
        <authorList>
            <person name="Aurass P."/>
            <person name="Karste S."/>
            <person name="Trost E."/>
            <person name="Glaeser S.P."/>
            <person name="Kaempfer P."/>
            <person name="Flieger A."/>
        </authorList>
    </citation>
    <scope>NUCLEOTIDE SEQUENCE [LARGE SCALE GENOMIC DNA]</scope>
    <source>
        <strain evidence="3">RKI 16-01929T\LMG 29738T\CCM 8701T\CIP 111112T</strain>
    </source>
</reference>
<dbReference type="Proteomes" id="UP000193017">
    <property type="component" value="Chromosome"/>
</dbReference>
<proteinExistence type="predicted"/>
<protein>
    <submittedName>
        <fullName evidence="2">Uncharacterized protein</fullName>
    </submittedName>
</protein>
<organism evidence="2 3">
    <name type="scientific">Paracoccus contaminans</name>
    <dbReference type="NCBI Taxonomy" id="1945662"/>
    <lineage>
        <taxon>Bacteria</taxon>
        <taxon>Pseudomonadati</taxon>
        <taxon>Pseudomonadota</taxon>
        <taxon>Alphaproteobacteria</taxon>
        <taxon>Rhodobacterales</taxon>
        <taxon>Paracoccaceae</taxon>
        <taxon>Paracoccus</taxon>
    </lineage>
</organism>
<dbReference type="KEGG" id="pcon:B0A89_01110"/>
<accession>A0A1W6CUC2</accession>
<name>A0A1W6CUC2_9RHOB</name>
<dbReference type="STRING" id="1945662.B0A89_01110"/>
<keyword evidence="3" id="KW-1185">Reference proteome</keyword>
<dbReference type="RefSeq" id="WP_085376563.1">
    <property type="nucleotide sequence ID" value="NZ_CP020612.1"/>
</dbReference>
<dbReference type="OrthoDB" id="7778917at2"/>
<dbReference type="EMBL" id="CP020612">
    <property type="protein sequence ID" value="ARJ68454.1"/>
    <property type="molecule type" value="Genomic_DNA"/>
</dbReference>
<gene>
    <name evidence="2" type="ORF">B0A89_01110</name>
</gene>
<feature type="compositionally biased region" description="Basic and acidic residues" evidence="1">
    <location>
        <begin position="48"/>
        <end position="62"/>
    </location>
</feature>
<sequence>MSNGLPIDRTRYNPVQDVTPDEAERNKRLMGQNRAHQHDQPTGAPPAAEKEADIPDPDKASA</sequence>